<evidence type="ECO:0000313" key="2">
    <source>
        <dbReference type="EMBL" id="GMS90371.1"/>
    </source>
</evidence>
<evidence type="ECO:0000259" key="1">
    <source>
        <dbReference type="PROSITE" id="PS50181"/>
    </source>
</evidence>
<comment type="caution">
    <text evidence="2">The sequence shown here is derived from an EMBL/GenBank/DDBJ whole genome shotgun (WGS) entry which is preliminary data.</text>
</comment>
<feature type="non-terminal residue" evidence="2">
    <location>
        <position position="117"/>
    </location>
</feature>
<dbReference type="AlphaFoldDB" id="A0AAV5T453"/>
<sequence length="117" mass="13632">FNILGLPTELISHSISFVTMKDRLRVAGVNKKLNAIELNSKYHVKKLEITNAHSPDFVRRIAQNASIGRLEIRLYDLNDSNREIFNLIKEFDIGDLYFPFTTYKILHEIMVDSFFLD</sequence>
<accession>A0AAV5T453</accession>
<organism evidence="2 3">
    <name type="scientific">Pristionchus entomophagus</name>
    <dbReference type="NCBI Taxonomy" id="358040"/>
    <lineage>
        <taxon>Eukaryota</taxon>
        <taxon>Metazoa</taxon>
        <taxon>Ecdysozoa</taxon>
        <taxon>Nematoda</taxon>
        <taxon>Chromadorea</taxon>
        <taxon>Rhabditida</taxon>
        <taxon>Rhabditina</taxon>
        <taxon>Diplogasteromorpha</taxon>
        <taxon>Diplogasteroidea</taxon>
        <taxon>Neodiplogasteridae</taxon>
        <taxon>Pristionchus</taxon>
    </lineage>
</organism>
<protein>
    <recommendedName>
        <fullName evidence="1">F-box domain-containing protein</fullName>
    </recommendedName>
</protein>
<gene>
    <name evidence="2" type="ORF">PENTCL1PPCAC_12546</name>
</gene>
<dbReference type="InterPro" id="IPR036047">
    <property type="entry name" value="F-box-like_dom_sf"/>
</dbReference>
<name>A0AAV5T453_9BILA</name>
<dbReference type="InterPro" id="IPR001810">
    <property type="entry name" value="F-box_dom"/>
</dbReference>
<dbReference type="EMBL" id="BTSX01000003">
    <property type="protein sequence ID" value="GMS90371.1"/>
    <property type="molecule type" value="Genomic_DNA"/>
</dbReference>
<dbReference type="Proteomes" id="UP001432027">
    <property type="component" value="Unassembled WGS sequence"/>
</dbReference>
<proteinExistence type="predicted"/>
<reference evidence="2" key="1">
    <citation type="submission" date="2023-10" db="EMBL/GenBank/DDBJ databases">
        <title>Genome assembly of Pristionchus species.</title>
        <authorList>
            <person name="Yoshida K."/>
            <person name="Sommer R.J."/>
        </authorList>
    </citation>
    <scope>NUCLEOTIDE SEQUENCE</scope>
    <source>
        <strain evidence="2">RS0144</strain>
    </source>
</reference>
<feature type="non-terminal residue" evidence="2">
    <location>
        <position position="1"/>
    </location>
</feature>
<feature type="domain" description="F-box" evidence="1">
    <location>
        <begin position="1"/>
        <end position="47"/>
    </location>
</feature>
<evidence type="ECO:0000313" key="3">
    <source>
        <dbReference type="Proteomes" id="UP001432027"/>
    </source>
</evidence>
<keyword evidence="3" id="KW-1185">Reference proteome</keyword>
<dbReference type="SUPFAM" id="SSF81383">
    <property type="entry name" value="F-box domain"/>
    <property type="match status" value="1"/>
</dbReference>
<dbReference type="CDD" id="cd09917">
    <property type="entry name" value="F-box_SF"/>
    <property type="match status" value="1"/>
</dbReference>
<dbReference type="PROSITE" id="PS50181">
    <property type="entry name" value="FBOX"/>
    <property type="match status" value="1"/>
</dbReference>